<accession>A0A8T0GX00</accession>
<keyword evidence="8" id="KW-0418">Kinase</keyword>
<keyword evidence="12" id="KW-0675">Receptor</keyword>
<evidence type="ECO:0000256" key="11">
    <source>
        <dbReference type="ARBA" id="ARBA00023136"/>
    </source>
</evidence>
<evidence type="ECO:0000256" key="18">
    <source>
        <dbReference type="SAM" id="Phobius"/>
    </source>
</evidence>
<dbReference type="Proteomes" id="UP000822688">
    <property type="component" value="Chromosome 9"/>
</dbReference>
<dbReference type="PROSITE" id="PS50011">
    <property type="entry name" value="PROTEIN_KINASE_DOM"/>
    <property type="match status" value="1"/>
</dbReference>
<dbReference type="InterPro" id="IPR017441">
    <property type="entry name" value="Protein_kinase_ATP_BS"/>
</dbReference>
<keyword evidence="11 18" id="KW-0472">Membrane</keyword>
<keyword evidence="3" id="KW-0723">Serine/threonine-protein kinase</keyword>
<evidence type="ECO:0000256" key="1">
    <source>
        <dbReference type="ARBA" id="ARBA00004479"/>
    </source>
</evidence>
<evidence type="ECO:0000256" key="5">
    <source>
        <dbReference type="ARBA" id="ARBA00022692"/>
    </source>
</evidence>
<evidence type="ECO:0000256" key="9">
    <source>
        <dbReference type="ARBA" id="ARBA00022840"/>
    </source>
</evidence>
<organism evidence="21 22">
    <name type="scientific">Ceratodon purpureus</name>
    <name type="common">Fire moss</name>
    <name type="synonym">Dicranum purpureum</name>
    <dbReference type="NCBI Taxonomy" id="3225"/>
    <lineage>
        <taxon>Eukaryota</taxon>
        <taxon>Viridiplantae</taxon>
        <taxon>Streptophyta</taxon>
        <taxon>Embryophyta</taxon>
        <taxon>Bryophyta</taxon>
        <taxon>Bryophytina</taxon>
        <taxon>Bryopsida</taxon>
        <taxon>Dicranidae</taxon>
        <taxon>Pseudoditrichales</taxon>
        <taxon>Ditrichaceae</taxon>
        <taxon>Ceratodon</taxon>
    </lineage>
</organism>
<feature type="transmembrane region" description="Helical" evidence="18">
    <location>
        <begin position="260"/>
        <end position="284"/>
    </location>
</feature>
<dbReference type="EC" id="2.7.11.1" evidence="2"/>
<keyword evidence="13" id="KW-0325">Glycoprotein</keyword>
<dbReference type="GO" id="GO:0005524">
    <property type="term" value="F:ATP binding"/>
    <property type="evidence" value="ECO:0007669"/>
    <property type="project" value="UniProtKB-UniRule"/>
</dbReference>
<keyword evidence="10 18" id="KW-1133">Transmembrane helix</keyword>
<feature type="signal peptide" evidence="19">
    <location>
        <begin position="1"/>
        <end position="22"/>
    </location>
</feature>
<keyword evidence="22" id="KW-1185">Reference proteome</keyword>
<evidence type="ECO:0000256" key="17">
    <source>
        <dbReference type="SAM" id="MobiDB-lite"/>
    </source>
</evidence>
<comment type="caution">
    <text evidence="21">The sequence shown here is derived from an EMBL/GenBank/DDBJ whole genome shotgun (WGS) entry which is preliminary data.</text>
</comment>
<evidence type="ECO:0000256" key="8">
    <source>
        <dbReference type="ARBA" id="ARBA00022777"/>
    </source>
</evidence>
<evidence type="ECO:0000256" key="2">
    <source>
        <dbReference type="ARBA" id="ARBA00012513"/>
    </source>
</evidence>
<dbReference type="SUPFAM" id="SSF56112">
    <property type="entry name" value="Protein kinase-like (PK-like)"/>
    <property type="match status" value="1"/>
</dbReference>
<feature type="region of interest" description="Disordered" evidence="17">
    <location>
        <begin position="627"/>
        <end position="655"/>
    </location>
</feature>
<dbReference type="Pfam" id="PF19160">
    <property type="entry name" value="SPARK"/>
    <property type="match status" value="1"/>
</dbReference>
<dbReference type="GO" id="GO:0016020">
    <property type="term" value="C:membrane"/>
    <property type="evidence" value="ECO:0007669"/>
    <property type="project" value="UniProtKB-SubCell"/>
</dbReference>
<dbReference type="InterPro" id="IPR008271">
    <property type="entry name" value="Ser/Thr_kinase_AS"/>
</dbReference>
<feature type="chain" id="PRO_5035932661" description="non-specific serine/threonine protein kinase" evidence="19">
    <location>
        <begin position="23"/>
        <end position="655"/>
    </location>
</feature>
<keyword evidence="7 16" id="KW-0547">Nucleotide-binding</keyword>
<evidence type="ECO:0000256" key="15">
    <source>
        <dbReference type="ARBA" id="ARBA00048679"/>
    </source>
</evidence>
<comment type="catalytic activity">
    <reaction evidence="14">
        <text>L-threonyl-[protein] + ATP = O-phospho-L-threonyl-[protein] + ADP + H(+)</text>
        <dbReference type="Rhea" id="RHEA:46608"/>
        <dbReference type="Rhea" id="RHEA-COMP:11060"/>
        <dbReference type="Rhea" id="RHEA-COMP:11605"/>
        <dbReference type="ChEBI" id="CHEBI:15378"/>
        <dbReference type="ChEBI" id="CHEBI:30013"/>
        <dbReference type="ChEBI" id="CHEBI:30616"/>
        <dbReference type="ChEBI" id="CHEBI:61977"/>
        <dbReference type="ChEBI" id="CHEBI:456216"/>
        <dbReference type="EC" id="2.7.11.1"/>
    </reaction>
</comment>
<feature type="compositionally biased region" description="Polar residues" evidence="17">
    <location>
        <begin position="627"/>
        <end position="646"/>
    </location>
</feature>
<evidence type="ECO:0000256" key="16">
    <source>
        <dbReference type="PROSITE-ProRule" id="PRU10141"/>
    </source>
</evidence>
<evidence type="ECO:0000259" key="20">
    <source>
        <dbReference type="PROSITE" id="PS50011"/>
    </source>
</evidence>
<dbReference type="PANTHER" id="PTHR47973">
    <property type="entry name" value="CYSTEINE-RICH RECEPTOR-LIKE PROTEIN KINASE 3"/>
    <property type="match status" value="1"/>
</dbReference>
<dbReference type="FunFam" id="1.10.510.10:FF:000287">
    <property type="entry name" value="probable LRR receptor-like serine/threonine-protein kinase RKF3"/>
    <property type="match status" value="1"/>
</dbReference>
<evidence type="ECO:0000256" key="13">
    <source>
        <dbReference type="ARBA" id="ARBA00023180"/>
    </source>
</evidence>
<protein>
    <recommendedName>
        <fullName evidence="2">non-specific serine/threonine protein kinase</fullName>
        <ecNumber evidence="2">2.7.11.1</ecNumber>
    </recommendedName>
</protein>
<evidence type="ECO:0000313" key="21">
    <source>
        <dbReference type="EMBL" id="KAG0561442.1"/>
    </source>
</evidence>
<dbReference type="InterPro" id="IPR043891">
    <property type="entry name" value="SPARK"/>
</dbReference>
<dbReference type="Gene3D" id="1.10.510.10">
    <property type="entry name" value="Transferase(Phosphotransferase) domain 1"/>
    <property type="match status" value="1"/>
</dbReference>
<comment type="subcellular location">
    <subcellularLocation>
        <location evidence="1">Membrane</location>
        <topology evidence="1">Single-pass type I membrane protein</topology>
    </subcellularLocation>
</comment>
<gene>
    <name evidence="21" type="ORF">KC19_9G064800</name>
</gene>
<keyword evidence="9 16" id="KW-0067">ATP-binding</keyword>
<dbReference type="SMART" id="SM00220">
    <property type="entry name" value="S_TKc"/>
    <property type="match status" value="1"/>
</dbReference>
<evidence type="ECO:0000313" key="22">
    <source>
        <dbReference type="Proteomes" id="UP000822688"/>
    </source>
</evidence>
<keyword evidence="4" id="KW-0808">Transferase</keyword>
<dbReference type="AlphaFoldDB" id="A0A8T0GX00"/>
<evidence type="ECO:0000256" key="4">
    <source>
        <dbReference type="ARBA" id="ARBA00022679"/>
    </source>
</evidence>
<comment type="catalytic activity">
    <reaction evidence="15">
        <text>L-seryl-[protein] + ATP = O-phospho-L-seryl-[protein] + ADP + H(+)</text>
        <dbReference type="Rhea" id="RHEA:17989"/>
        <dbReference type="Rhea" id="RHEA-COMP:9863"/>
        <dbReference type="Rhea" id="RHEA-COMP:11604"/>
        <dbReference type="ChEBI" id="CHEBI:15378"/>
        <dbReference type="ChEBI" id="CHEBI:29999"/>
        <dbReference type="ChEBI" id="CHEBI:30616"/>
        <dbReference type="ChEBI" id="CHEBI:83421"/>
        <dbReference type="ChEBI" id="CHEBI:456216"/>
        <dbReference type="EC" id="2.7.11.1"/>
    </reaction>
</comment>
<evidence type="ECO:0000256" key="14">
    <source>
        <dbReference type="ARBA" id="ARBA00047899"/>
    </source>
</evidence>
<dbReference type="Pfam" id="PF07714">
    <property type="entry name" value="PK_Tyr_Ser-Thr"/>
    <property type="match status" value="1"/>
</dbReference>
<evidence type="ECO:0000256" key="12">
    <source>
        <dbReference type="ARBA" id="ARBA00023170"/>
    </source>
</evidence>
<evidence type="ECO:0000256" key="7">
    <source>
        <dbReference type="ARBA" id="ARBA00022741"/>
    </source>
</evidence>
<proteinExistence type="predicted"/>
<sequence>MGSGGGFLAFFLILCSVRLAHLATLRPSNVAWRDLGGKGLVPITTNFHSRSILQADQVVCPLDFSILNTYTWINRACDPSQNTTTCCIAALSGMGLGTSKYLKETGFFELQDAATVDVCLNIFQSQLRKIGVQRDVVNECFRQGDAMDSSFFIRSPLLCQGIQTVDDFRRTADVTAIESSCKSNLKDHDQCTLCVNDMQTAIDKLVKINDTTKSECFDFVLIYAAGVVNLDGPWDAGTAYCILAVTTGAQGARKKVKVGLYIGVGALGAGLISLAVAVAVWYWLLRRRAAIHREFVARNNKMLQPNAPSLVWYEWAELKAATHGFSQKCLLGEGSYGSVFKGVLKDGRTVAVKRFRNCMPEGDLDFLNEVEVISKVKHRHLVVLNGCCVASSNSEGHQRMLVYDLMIHGSLADYLFNKSNPVLEWPERRKIGIGMAKGLAYLHAEVVPQIIHRDIKASNILLDEHFNARVADFGLAKLRPESETHFTTHVAGTHGYVAPEYALYGQLTEKSDVYSFGVCLLELLSGRPALAESTETPNMCLVTDWAWWLVKEGRIMDVVDSNIREGGPQDVMQRFVMVGILCAHVLVAYRPTMTEALRMLEGDSDIPEIPDRPLPLNYDMLGDGENSNCYSAQSTPSGLGSMSHPGSMSHRELLR</sequence>
<keyword evidence="6 19" id="KW-0732">Signal</keyword>
<dbReference type="PROSITE" id="PS00108">
    <property type="entry name" value="PROTEIN_KINASE_ST"/>
    <property type="match status" value="1"/>
</dbReference>
<feature type="domain" description="Protein kinase" evidence="20">
    <location>
        <begin position="325"/>
        <end position="655"/>
    </location>
</feature>
<evidence type="ECO:0000256" key="10">
    <source>
        <dbReference type="ARBA" id="ARBA00022989"/>
    </source>
</evidence>
<dbReference type="InterPro" id="IPR000719">
    <property type="entry name" value="Prot_kinase_dom"/>
</dbReference>
<keyword evidence="5 18" id="KW-0812">Transmembrane</keyword>
<evidence type="ECO:0000256" key="3">
    <source>
        <dbReference type="ARBA" id="ARBA00022527"/>
    </source>
</evidence>
<feature type="binding site" evidence="16">
    <location>
        <position position="353"/>
    </location>
    <ligand>
        <name>ATP</name>
        <dbReference type="ChEBI" id="CHEBI:30616"/>
    </ligand>
</feature>
<reference evidence="21" key="1">
    <citation type="submission" date="2020-06" db="EMBL/GenBank/DDBJ databases">
        <title>WGS assembly of Ceratodon purpureus strain R40.</title>
        <authorList>
            <person name="Carey S.B."/>
            <person name="Jenkins J."/>
            <person name="Shu S."/>
            <person name="Lovell J.T."/>
            <person name="Sreedasyam A."/>
            <person name="Maumus F."/>
            <person name="Tiley G.P."/>
            <person name="Fernandez-Pozo N."/>
            <person name="Barry K."/>
            <person name="Chen C."/>
            <person name="Wang M."/>
            <person name="Lipzen A."/>
            <person name="Daum C."/>
            <person name="Saski C.A."/>
            <person name="Payton A.C."/>
            <person name="Mcbreen J.C."/>
            <person name="Conrad R.E."/>
            <person name="Kollar L.M."/>
            <person name="Olsson S."/>
            <person name="Huttunen S."/>
            <person name="Landis J.B."/>
            <person name="Wickett N.J."/>
            <person name="Johnson M.G."/>
            <person name="Rensing S.A."/>
            <person name="Grimwood J."/>
            <person name="Schmutz J."/>
            <person name="Mcdaniel S.F."/>
        </authorList>
    </citation>
    <scope>NUCLEOTIDE SEQUENCE</scope>
    <source>
        <strain evidence="21">R40</strain>
    </source>
</reference>
<dbReference type="InterPro" id="IPR001245">
    <property type="entry name" value="Ser-Thr/Tyr_kinase_cat_dom"/>
</dbReference>
<evidence type="ECO:0000256" key="19">
    <source>
        <dbReference type="SAM" id="SignalP"/>
    </source>
</evidence>
<dbReference type="CDD" id="cd14066">
    <property type="entry name" value="STKc_IRAK"/>
    <property type="match status" value="1"/>
</dbReference>
<name>A0A8T0GX00_CERPU</name>
<dbReference type="FunFam" id="3.30.200.20:FF:000162">
    <property type="entry name" value="Adenine nucleotide alpha hydrolase-like domain kinase"/>
    <property type="match status" value="1"/>
</dbReference>
<dbReference type="PROSITE" id="PS00107">
    <property type="entry name" value="PROTEIN_KINASE_ATP"/>
    <property type="match status" value="1"/>
</dbReference>
<dbReference type="InterPro" id="IPR011009">
    <property type="entry name" value="Kinase-like_dom_sf"/>
</dbReference>
<dbReference type="InterPro" id="IPR052059">
    <property type="entry name" value="CR_Ser/Thr_kinase"/>
</dbReference>
<dbReference type="EMBL" id="CM026430">
    <property type="protein sequence ID" value="KAG0561442.1"/>
    <property type="molecule type" value="Genomic_DNA"/>
</dbReference>
<evidence type="ECO:0000256" key="6">
    <source>
        <dbReference type="ARBA" id="ARBA00022729"/>
    </source>
</evidence>
<dbReference type="Gene3D" id="3.30.200.20">
    <property type="entry name" value="Phosphorylase Kinase, domain 1"/>
    <property type="match status" value="1"/>
</dbReference>
<dbReference type="GO" id="GO:0004674">
    <property type="term" value="F:protein serine/threonine kinase activity"/>
    <property type="evidence" value="ECO:0007669"/>
    <property type="project" value="UniProtKB-KW"/>
</dbReference>